<proteinExistence type="predicted"/>
<accession>A0ACC0WRM8</accession>
<evidence type="ECO:0000313" key="1">
    <source>
        <dbReference type="EMBL" id="KAI9920376.1"/>
    </source>
</evidence>
<reference evidence="1 2" key="1">
    <citation type="journal article" date="2022" name="bioRxiv">
        <title>The genome of the oomycete Peronosclerospora sorghi, a cosmopolitan pathogen of maize and sorghum, is inflated with dispersed pseudogenes.</title>
        <authorList>
            <person name="Fletcher K."/>
            <person name="Martin F."/>
            <person name="Isakeit T."/>
            <person name="Cavanaugh K."/>
            <person name="Magill C."/>
            <person name="Michelmore R."/>
        </authorList>
    </citation>
    <scope>NUCLEOTIDE SEQUENCE [LARGE SCALE GENOMIC DNA]</scope>
    <source>
        <strain evidence="1">P6</strain>
    </source>
</reference>
<protein>
    <submittedName>
        <fullName evidence="1">Uncharacterized protein</fullName>
    </submittedName>
</protein>
<comment type="caution">
    <text evidence="1">The sequence shown here is derived from an EMBL/GenBank/DDBJ whole genome shotgun (WGS) entry which is preliminary data.</text>
</comment>
<name>A0ACC0WRM8_9STRA</name>
<gene>
    <name evidence="1" type="ORF">PsorP6_015829</name>
</gene>
<dbReference type="Proteomes" id="UP001163321">
    <property type="component" value="Chromosome 10"/>
</dbReference>
<sequence>MKVVVPFVWLMAAACVACGDTSVALSKANEPVKRPTLRQTGSTKRAVDVSKPVDVDDEDRSLAMLTTWAEKKLRVALLRLDLALNMSREVTPSALFYELNVPRDASILCNPLIPVIETYVEHYNQKNGQTETLYTVLERHLDDEKASVESIARAKAERAFRERGEEVERDMVEAWVWHQVDPQDLLRRLKFEHEMARLSDWHLVELETLRMYFRRYNPSEATEFSLLK</sequence>
<organism evidence="1 2">
    <name type="scientific">Peronosclerospora sorghi</name>
    <dbReference type="NCBI Taxonomy" id="230839"/>
    <lineage>
        <taxon>Eukaryota</taxon>
        <taxon>Sar</taxon>
        <taxon>Stramenopiles</taxon>
        <taxon>Oomycota</taxon>
        <taxon>Peronosporomycetes</taxon>
        <taxon>Peronosporales</taxon>
        <taxon>Peronosporaceae</taxon>
        <taxon>Peronosclerospora</taxon>
    </lineage>
</organism>
<evidence type="ECO:0000313" key="2">
    <source>
        <dbReference type="Proteomes" id="UP001163321"/>
    </source>
</evidence>
<keyword evidence="2" id="KW-1185">Reference proteome</keyword>
<dbReference type="EMBL" id="CM047589">
    <property type="protein sequence ID" value="KAI9920376.1"/>
    <property type="molecule type" value="Genomic_DNA"/>
</dbReference>